<organism evidence="1 2">
    <name type="scientific">Vibrio panuliri</name>
    <dbReference type="NCBI Taxonomy" id="1381081"/>
    <lineage>
        <taxon>Bacteria</taxon>
        <taxon>Pseudomonadati</taxon>
        <taxon>Pseudomonadota</taxon>
        <taxon>Gammaproteobacteria</taxon>
        <taxon>Vibrionales</taxon>
        <taxon>Vibrionaceae</taxon>
        <taxon>Vibrio</taxon>
    </lineage>
</organism>
<sequence length="165" mass="18711">MVKQVPFPQSCSLNGRQSEHYYRDTFVCQVTLKELNAIKVYHSIFAYLPVPIQITLKIRNSVVKHIGFSSAGTELALELEDIEEGKQAGFLVYEKVTSEEIIASASEENMDMWIAVQRTAPNEYAISTLVNLKTKMGRAYMALIKPFHKIVARYCIQHALKTGRI</sequence>
<dbReference type="RefSeq" id="WP_075705587.1">
    <property type="nucleotide sequence ID" value="NZ_MJMJ01000001.1"/>
</dbReference>
<evidence type="ECO:0000313" key="1">
    <source>
        <dbReference type="EMBL" id="OLQ93006.1"/>
    </source>
</evidence>
<dbReference type="Pfam" id="PF11066">
    <property type="entry name" value="DUF2867"/>
    <property type="match status" value="1"/>
</dbReference>
<dbReference type="Proteomes" id="UP000186313">
    <property type="component" value="Unassembled WGS sequence"/>
</dbReference>
<gene>
    <name evidence="1" type="ORF">BIY22_00500</name>
</gene>
<dbReference type="STRING" id="1381081.BIY22_00500"/>
<evidence type="ECO:0008006" key="3">
    <source>
        <dbReference type="Google" id="ProtNLM"/>
    </source>
</evidence>
<protein>
    <recommendedName>
        <fullName evidence="3">DUF2867 domain-containing protein</fullName>
    </recommendedName>
</protein>
<dbReference type="EMBL" id="MJMJ01000001">
    <property type="protein sequence ID" value="OLQ93006.1"/>
    <property type="molecule type" value="Genomic_DNA"/>
</dbReference>
<evidence type="ECO:0000313" key="2">
    <source>
        <dbReference type="Proteomes" id="UP000186313"/>
    </source>
</evidence>
<accession>A0A1Q9HQ96</accession>
<proteinExistence type="predicted"/>
<comment type="caution">
    <text evidence="1">The sequence shown here is derived from an EMBL/GenBank/DDBJ whole genome shotgun (WGS) entry which is preliminary data.</text>
</comment>
<name>A0A1Q9HQ96_9VIBR</name>
<dbReference type="AlphaFoldDB" id="A0A1Q9HQ96"/>
<dbReference type="OrthoDB" id="7058586at2"/>
<dbReference type="InterPro" id="IPR021295">
    <property type="entry name" value="DUF2867"/>
</dbReference>
<reference evidence="1 2" key="1">
    <citation type="submission" date="2016-09" db="EMBL/GenBank/DDBJ databases">
        <title>Genomic Taxonomy of the Vibrionaceae.</title>
        <authorList>
            <person name="Gonzalez-Castillo A."/>
            <person name="Gomez-Gil B."/>
            <person name="Enciso-Ibarra K."/>
        </authorList>
    </citation>
    <scope>NUCLEOTIDE SEQUENCE [LARGE SCALE GENOMIC DNA]</scope>
    <source>
        <strain evidence="1 2">CAIM 703</strain>
    </source>
</reference>